<dbReference type="Proteomes" id="UP000015893">
    <property type="component" value="Unassembled WGS sequence"/>
</dbReference>
<evidence type="ECO:0008006" key="3">
    <source>
        <dbReference type="Google" id="ProtNLM"/>
    </source>
</evidence>
<evidence type="ECO:0000313" key="1">
    <source>
        <dbReference type="EMBL" id="EQK94601.1"/>
    </source>
</evidence>
<dbReference type="EMBL" id="AUSI01000033">
    <property type="protein sequence ID" value="EQK94601.1"/>
    <property type="molecule type" value="Genomic_DNA"/>
</dbReference>
<name>A0AB33Z654_HELPX</name>
<evidence type="ECO:0000313" key="2">
    <source>
        <dbReference type="Proteomes" id="UP000015893"/>
    </source>
</evidence>
<sequence length="68" mass="7584">MRVKNDANMNKHKAIKPSSPFLSKIAKLILSPLKRHKDSSKDPKNSNKISFCVVNLPFYGAGLVCYGH</sequence>
<protein>
    <recommendedName>
        <fullName evidence="3">DNA methyltransferase</fullName>
    </recommendedName>
</protein>
<comment type="caution">
    <text evidence="1">The sequence shown here is derived from an EMBL/GenBank/DDBJ whole genome shotgun (WGS) entry which is preliminary data.</text>
</comment>
<gene>
    <name evidence="1" type="ORF">N198_07620</name>
</gene>
<proteinExistence type="predicted"/>
<reference evidence="1 2" key="1">
    <citation type="journal article" date="2013" name="Genome Announc.">
        <title>Multiple genome sequences of Helicobacter pylori strains of diverse disease and antibiotic resistance backgrounds from Malaysia.</title>
        <authorList>
            <person name="Rehvathy V."/>
            <person name="Tan M.H."/>
            <person name="Gunaletchumy S.P."/>
            <person name="Teh X."/>
            <person name="Wang S."/>
            <person name="Baybayan P."/>
            <person name="Singh S."/>
            <person name="Ashby M."/>
            <person name="Kaakoush N.O."/>
            <person name="Mitchell H.M."/>
            <person name="Croft L.J."/>
            <person name="Goh K.L."/>
            <person name="Loke M.F."/>
            <person name="Vadivelu J."/>
        </authorList>
    </citation>
    <scope>NUCLEOTIDE SEQUENCE [LARGE SCALE GENOMIC DNA]</scope>
    <source>
        <strain evidence="1 2">UM037</strain>
    </source>
</reference>
<organism evidence="1 2">
    <name type="scientific">Helicobacter pylori UM037</name>
    <dbReference type="NCBI Taxonomy" id="1321939"/>
    <lineage>
        <taxon>Bacteria</taxon>
        <taxon>Pseudomonadati</taxon>
        <taxon>Campylobacterota</taxon>
        <taxon>Epsilonproteobacteria</taxon>
        <taxon>Campylobacterales</taxon>
        <taxon>Helicobacteraceae</taxon>
        <taxon>Helicobacter</taxon>
    </lineage>
</organism>
<dbReference type="AlphaFoldDB" id="A0AB33Z654"/>
<accession>A0AB33Z654</accession>